<dbReference type="Proteomes" id="UP001154329">
    <property type="component" value="Chromosome 1"/>
</dbReference>
<evidence type="ECO:0000256" key="1">
    <source>
        <dbReference type="SAM" id="Coils"/>
    </source>
</evidence>
<dbReference type="AlphaFoldDB" id="A0A9P0IJN4"/>
<dbReference type="Pfam" id="PF25298">
    <property type="entry name" value="Baculo_FP_2nd"/>
    <property type="match status" value="1"/>
</dbReference>
<protein>
    <recommendedName>
        <fullName evidence="2">FP protein C-terminal domain-containing protein</fullName>
    </recommendedName>
</protein>
<dbReference type="InterPro" id="IPR011011">
    <property type="entry name" value="Znf_FYVE_PHD"/>
</dbReference>
<evidence type="ECO:0000313" key="3">
    <source>
        <dbReference type="EMBL" id="CAH1708386.1"/>
    </source>
</evidence>
<evidence type="ECO:0000313" key="5">
    <source>
        <dbReference type="Proteomes" id="UP001154329"/>
    </source>
</evidence>
<proteinExistence type="predicted"/>
<dbReference type="SUPFAM" id="SSF57903">
    <property type="entry name" value="FYVE/PHD zinc finger"/>
    <property type="match status" value="1"/>
</dbReference>
<dbReference type="EMBL" id="OU899036">
    <property type="protein sequence ID" value="CAH1732301.1"/>
    <property type="molecule type" value="Genomic_DNA"/>
</dbReference>
<evidence type="ECO:0000259" key="2">
    <source>
        <dbReference type="Pfam" id="PF25298"/>
    </source>
</evidence>
<reference evidence="3" key="2">
    <citation type="submission" date="2022-10" db="EMBL/GenBank/DDBJ databases">
        <authorList>
            <consortium name="ENA_rothamsted_submissions"/>
            <consortium name="culmorum"/>
            <person name="King R."/>
        </authorList>
    </citation>
    <scope>NUCLEOTIDE SEQUENCE</scope>
</reference>
<sequence length="284" mass="32799">MTLCPKCKVAVSRNESSTQCSTCKNVLHIKCANMNSDSIEYMKSNGIAFDCEDCTKKLKQKRDDGTPVKPIPQTQGIHINKITTDSDINIIVSKLDDVLKNQITTNNTLTTLSNRILELEKTLKEKESIIQTLEFKINVLEQNERACFIEINGVKKENDENVETLVNDIASKIDIDLNLFDIENAYRKPSRQKSDTPQIVAEFSSKRKRDEFLKKRGKIEYNGSRIFINESLTAYNRKLFWETRTKAKELGYRYTWTSNGRIFCKKDELAKKIQVRNNDDLHFL</sequence>
<dbReference type="EMBL" id="OU899034">
    <property type="protein sequence ID" value="CAH1708386.1"/>
    <property type="molecule type" value="Genomic_DNA"/>
</dbReference>
<gene>
    <name evidence="3" type="ORF">APHIGO_LOCUS398</name>
    <name evidence="4" type="ORF">APHIGO_LOCUS8822</name>
</gene>
<feature type="coiled-coil region" evidence="1">
    <location>
        <begin position="109"/>
        <end position="143"/>
    </location>
</feature>
<keyword evidence="5" id="KW-1185">Reference proteome</keyword>
<reference evidence="3" key="1">
    <citation type="submission" date="2022-02" db="EMBL/GenBank/DDBJ databases">
        <authorList>
            <person name="King R."/>
        </authorList>
    </citation>
    <scope>NUCLEOTIDE SEQUENCE</scope>
</reference>
<organism evidence="3 5">
    <name type="scientific">Aphis gossypii</name>
    <name type="common">Cotton aphid</name>
    <dbReference type="NCBI Taxonomy" id="80765"/>
    <lineage>
        <taxon>Eukaryota</taxon>
        <taxon>Metazoa</taxon>
        <taxon>Ecdysozoa</taxon>
        <taxon>Arthropoda</taxon>
        <taxon>Hexapoda</taxon>
        <taxon>Insecta</taxon>
        <taxon>Pterygota</taxon>
        <taxon>Neoptera</taxon>
        <taxon>Paraneoptera</taxon>
        <taxon>Hemiptera</taxon>
        <taxon>Sternorrhyncha</taxon>
        <taxon>Aphidomorpha</taxon>
        <taxon>Aphidoidea</taxon>
        <taxon>Aphididae</taxon>
        <taxon>Aphidini</taxon>
        <taxon>Aphis</taxon>
        <taxon>Aphis</taxon>
    </lineage>
</organism>
<dbReference type="Gene3D" id="3.30.40.10">
    <property type="entry name" value="Zinc/RING finger domain, C3HC4 (zinc finger)"/>
    <property type="match status" value="1"/>
</dbReference>
<accession>A0A9P0IJN4</accession>
<keyword evidence="1" id="KW-0175">Coiled coil</keyword>
<dbReference type="InterPro" id="IPR013083">
    <property type="entry name" value="Znf_RING/FYVE/PHD"/>
</dbReference>
<evidence type="ECO:0000313" key="4">
    <source>
        <dbReference type="EMBL" id="CAH1732301.1"/>
    </source>
</evidence>
<dbReference type="Proteomes" id="UP001154329">
    <property type="component" value="Chromosome 3"/>
</dbReference>
<feature type="domain" description="FP protein C-terminal" evidence="2">
    <location>
        <begin position="233"/>
        <end position="282"/>
    </location>
</feature>
<name>A0A9P0IJN4_APHGO</name>
<dbReference type="InterPro" id="IPR057251">
    <property type="entry name" value="FP_C"/>
</dbReference>